<dbReference type="Proteomes" id="UP000792220">
    <property type="component" value="Genome"/>
</dbReference>
<reference evidence="1" key="1">
    <citation type="journal article" date="2013" name="J. Virol.">
        <title>New Insights into the Evolution of Entomopoxvirinae from the Complete Genome Sequences of Four Entomopoxviruses Infecting Adoxophyes honmai, Choristoneura biennis, Choristoneura rosaceana, and Mythimna separata.</title>
        <authorList>
            <person name="Theze J."/>
            <person name="Takatsuka J."/>
            <person name="Li Z."/>
            <person name="Gallais J."/>
            <person name="Doucet D."/>
            <person name="Arif B."/>
            <person name="Nakai M."/>
            <person name="Herniou E.A."/>
        </authorList>
    </citation>
    <scope>NUCLEOTIDE SEQUENCE</scope>
</reference>
<dbReference type="KEGG" id="vg:15613077"/>
<dbReference type="EMBL" id="HF679132">
    <property type="protein sequence ID" value="CCU55655.1"/>
    <property type="molecule type" value="Genomic_DNA"/>
</dbReference>
<gene>
    <name evidence="1" type="ORF">CHBEV_087</name>
</gene>
<proteinExistence type="predicted"/>
<protein>
    <submittedName>
        <fullName evidence="1">Uncharacterized protein</fullName>
    </submittedName>
</protein>
<accession>A0A916KPH2</accession>
<dbReference type="GeneID" id="15613077"/>
<keyword evidence="2" id="KW-1185">Reference proteome</keyword>
<organism evidence="1 2">
    <name type="scientific">Choristoneura biennis entomopoxvirus</name>
    <name type="common">CbEPV</name>
    <dbReference type="NCBI Taxonomy" id="10288"/>
    <lineage>
        <taxon>Viruses</taxon>
        <taxon>Varidnaviria</taxon>
        <taxon>Bamfordvirae</taxon>
        <taxon>Nucleocytoviricota</taxon>
        <taxon>Pokkesviricetes</taxon>
        <taxon>Chitovirales</taxon>
        <taxon>Poxviridae</taxon>
        <taxon>Entomopoxvirinae</taxon>
        <taxon>Betaentomopoxvirus</taxon>
        <taxon>Betaentomopoxvirus cbiennis</taxon>
    </lineage>
</organism>
<evidence type="ECO:0000313" key="1">
    <source>
        <dbReference type="EMBL" id="CCU55655.1"/>
    </source>
</evidence>
<name>A0A916KPH2_CBEPV</name>
<organismHost>
    <name type="scientific">Choristoneura fumiferana</name>
    <name type="common">Spruce budworm moth</name>
    <name type="synonym">Archips fumiferana</name>
    <dbReference type="NCBI Taxonomy" id="7141"/>
</organismHost>
<sequence>MFEKYIFDIYYINENNSEILFEGEYNIQTINNIHNINYTSHGYNLGNILYRKSTHNINNLINVMINYTHNTNIDIIEYEDKLFIFDLHDYIINNKYIKMNRNNSDDEIILSSVLVDNNYNIENKCFKILDKDTHILEALGIYI</sequence>
<evidence type="ECO:0000313" key="2">
    <source>
        <dbReference type="Proteomes" id="UP000792220"/>
    </source>
</evidence>
<dbReference type="RefSeq" id="YP_008004157.1">
    <property type="nucleotide sequence ID" value="NC_021248.1"/>
</dbReference>